<name>A0A537L1H5_9BACT</name>
<dbReference type="InterPro" id="IPR007169">
    <property type="entry name" value="RemA-like"/>
</dbReference>
<organism evidence="1 2">
    <name type="scientific">Candidatus Segetimicrobium genomatis</name>
    <dbReference type="NCBI Taxonomy" id="2569760"/>
    <lineage>
        <taxon>Bacteria</taxon>
        <taxon>Bacillati</taxon>
        <taxon>Candidatus Sysuimicrobiota</taxon>
        <taxon>Candidatus Sysuimicrobiia</taxon>
        <taxon>Candidatus Sysuimicrobiales</taxon>
        <taxon>Candidatus Segetimicrobiaceae</taxon>
        <taxon>Candidatus Segetimicrobium</taxon>
    </lineage>
</organism>
<evidence type="ECO:0000313" key="1">
    <source>
        <dbReference type="EMBL" id="TMJ01821.1"/>
    </source>
</evidence>
<comment type="caution">
    <text evidence="1">The sequence shown here is derived from an EMBL/GenBank/DDBJ whole genome shotgun (WGS) entry which is preliminary data.</text>
</comment>
<evidence type="ECO:0000313" key="2">
    <source>
        <dbReference type="Proteomes" id="UP000319353"/>
    </source>
</evidence>
<dbReference type="NCBIfam" id="NF046065">
    <property type="entry name" value="MtxRegRemB"/>
    <property type="match status" value="1"/>
</dbReference>
<reference evidence="1 2" key="1">
    <citation type="journal article" date="2019" name="Nat. Microbiol.">
        <title>Mediterranean grassland soil C-N compound turnover is dependent on rainfall and depth, and is mediated by genomically divergent microorganisms.</title>
        <authorList>
            <person name="Diamond S."/>
            <person name="Andeer P.F."/>
            <person name="Li Z."/>
            <person name="Crits-Christoph A."/>
            <person name="Burstein D."/>
            <person name="Anantharaman K."/>
            <person name="Lane K.R."/>
            <person name="Thomas B.C."/>
            <person name="Pan C."/>
            <person name="Northen T.R."/>
            <person name="Banfield J.F."/>
        </authorList>
    </citation>
    <scope>NUCLEOTIDE SEQUENCE [LARGE SCALE GENOMIC DNA]</scope>
    <source>
        <strain evidence="1">NP_4</strain>
    </source>
</reference>
<dbReference type="AlphaFoldDB" id="A0A537L1H5"/>
<protein>
    <submittedName>
        <fullName evidence="1">DUF370 domain-containing protein</fullName>
    </submittedName>
</protein>
<gene>
    <name evidence="1" type="ORF">E6H01_07435</name>
</gene>
<sequence>MYVHLGGELIARVTDIVAVLDVRLVHSSDINQEFVDKAGAAKRLLGSGLTPDCRALVVTKAGVITSSLSPATLARRMTHLRQAAMAWERET</sequence>
<accession>A0A537L1H5</accession>
<dbReference type="Pfam" id="PF04025">
    <property type="entry name" value="RemA-like"/>
    <property type="match status" value="1"/>
</dbReference>
<dbReference type="Proteomes" id="UP000319353">
    <property type="component" value="Unassembled WGS sequence"/>
</dbReference>
<dbReference type="EMBL" id="VBAL01000091">
    <property type="protein sequence ID" value="TMJ01821.1"/>
    <property type="molecule type" value="Genomic_DNA"/>
</dbReference>
<proteinExistence type="predicted"/>